<sequence>GGRRRRGAQAIASQAAAAAGCPYVARCPLADQHCREVSPELRKVGEGHLAACHKAEVVMALPRAAMES</sequence>
<comment type="caution">
    <text evidence="1">The sequence shown here is derived from an EMBL/GenBank/DDBJ whole genome shotgun (WGS) entry which is preliminary data.</text>
</comment>
<reference evidence="1 2" key="1">
    <citation type="submission" date="2015-04" db="EMBL/GenBank/DDBJ databases">
        <title>Comparative genomics of rhizobia nodulating Arachis hypogaea in China.</title>
        <authorList>
            <person name="Li Y."/>
        </authorList>
    </citation>
    <scope>NUCLEOTIDE SEQUENCE [LARGE SCALE GENOMIC DNA]</scope>
    <source>
        <strain evidence="1 2">CCBAU 51787</strain>
    </source>
</reference>
<proteinExistence type="predicted"/>
<keyword evidence="1" id="KW-0547">Nucleotide-binding</keyword>
<dbReference type="InterPro" id="IPR027417">
    <property type="entry name" value="P-loop_NTPase"/>
</dbReference>
<evidence type="ECO:0000313" key="2">
    <source>
        <dbReference type="Proteomes" id="UP000290565"/>
    </source>
</evidence>
<dbReference type="EMBL" id="LBJM01000190">
    <property type="protein sequence ID" value="RXH25106.1"/>
    <property type="molecule type" value="Genomic_DNA"/>
</dbReference>
<dbReference type="AlphaFoldDB" id="A0A4Q0RYZ6"/>
<accession>A0A4Q0RYZ6</accession>
<feature type="non-terminal residue" evidence="1">
    <location>
        <position position="1"/>
    </location>
</feature>
<dbReference type="Gene3D" id="3.40.50.300">
    <property type="entry name" value="P-loop containing nucleotide triphosphate hydrolases"/>
    <property type="match status" value="1"/>
</dbReference>
<gene>
    <name evidence="1" type="ORF">XH94_35820</name>
</gene>
<name>A0A4Q0RYZ6_9BRAD</name>
<organism evidence="1 2">
    <name type="scientific">Bradyrhizobium zhanjiangense</name>
    <dbReference type="NCBI Taxonomy" id="1325107"/>
    <lineage>
        <taxon>Bacteria</taxon>
        <taxon>Pseudomonadati</taxon>
        <taxon>Pseudomonadota</taxon>
        <taxon>Alphaproteobacteria</taxon>
        <taxon>Hyphomicrobiales</taxon>
        <taxon>Nitrobacteraceae</taxon>
        <taxon>Bradyrhizobium</taxon>
    </lineage>
</organism>
<keyword evidence="1" id="KW-0067">ATP-binding</keyword>
<dbReference type="GO" id="GO:0005524">
    <property type="term" value="F:ATP binding"/>
    <property type="evidence" value="ECO:0007669"/>
    <property type="project" value="UniProtKB-KW"/>
</dbReference>
<evidence type="ECO:0000313" key="1">
    <source>
        <dbReference type="EMBL" id="RXH25106.1"/>
    </source>
</evidence>
<protein>
    <submittedName>
        <fullName evidence="1">Peptide ABC transporter ATP-binding protein</fullName>
    </submittedName>
</protein>
<dbReference type="Proteomes" id="UP000290565">
    <property type="component" value="Unassembled WGS sequence"/>
</dbReference>